<dbReference type="AlphaFoldDB" id="A0A6G0VMC6"/>
<proteinExistence type="predicted"/>
<dbReference type="OrthoDB" id="6769707at2759"/>
<organism evidence="7 8">
    <name type="scientific">Aphis craccivora</name>
    <name type="common">Cowpea aphid</name>
    <dbReference type="NCBI Taxonomy" id="307492"/>
    <lineage>
        <taxon>Eukaryota</taxon>
        <taxon>Metazoa</taxon>
        <taxon>Ecdysozoa</taxon>
        <taxon>Arthropoda</taxon>
        <taxon>Hexapoda</taxon>
        <taxon>Insecta</taxon>
        <taxon>Pterygota</taxon>
        <taxon>Neoptera</taxon>
        <taxon>Paraneoptera</taxon>
        <taxon>Hemiptera</taxon>
        <taxon>Sternorrhyncha</taxon>
        <taxon>Aphidomorpha</taxon>
        <taxon>Aphidoidea</taxon>
        <taxon>Aphididae</taxon>
        <taxon>Aphidini</taxon>
        <taxon>Aphis</taxon>
        <taxon>Aphis</taxon>
    </lineage>
</organism>
<evidence type="ECO:0000256" key="5">
    <source>
        <dbReference type="ARBA" id="ARBA00025466"/>
    </source>
</evidence>
<comment type="function">
    <text evidence="5">Involved in transvection phenomena (= synapsis-dependent gene expression), where the synaptic pairing of chromosomes carrying genes with which zeste interacts influences the expression of these genes. Zeste binds to DNA and stimulates transcription from a nearby promoter.</text>
</comment>
<comment type="caution">
    <text evidence="7">The sequence shown here is derived from an EMBL/GenBank/DDBJ whole genome shotgun (WGS) entry which is preliminary data.</text>
</comment>
<feature type="non-terminal residue" evidence="7">
    <location>
        <position position="178"/>
    </location>
</feature>
<dbReference type="EMBL" id="VUJU01015302">
    <property type="protein sequence ID" value="KAF0695093.1"/>
    <property type="molecule type" value="Genomic_DNA"/>
</dbReference>
<evidence type="ECO:0000256" key="2">
    <source>
        <dbReference type="ARBA" id="ARBA00016807"/>
    </source>
</evidence>
<feature type="non-terminal residue" evidence="7">
    <location>
        <position position="1"/>
    </location>
</feature>
<name>A0A6G0VMC6_APHCR</name>
<reference evidence="7 8" key="1">
    <citation type="submission" date="2019-08" db="EMBL/GenBank/DDBJ databases">
        <title>Whole genome of Aphis craccivora.</title>
        <authorList>
            <person name="Voronova N.V."/>
            <person name="Shulinski R.S."/>
            <person name="Bandarenka Y.V."/>
            <person name="Zhorov D.G."/>
            <person name="Warner D."/>
        </authorList>
    </citation>
    <scope>NUCLEOTIDE SEQUENCE [LARGE SCALE GENOMIC DNA]</scope>
    <source>
        <strain evidence="7">180601</strain>
        <tissue evidence="7">Whole Body</tissue>
    </source>
</reference>
<sequence>NLSEIFHQSCFFLNYTASYYICTIAHPWHATILITMEKKSASVVKKRARSTNFSFSEKELLLRVLENKESNAVSWNDKNIAWVGIAEKYNAATLGCVRILVFLVLLNNHPRDPTNLKQKYEKGQKKTLFETGGGPHVKLYEAQSDLENELYSIIRISAEGLPCDFDSDVPIHKYTKKM</sequence>
<evidence type="ECO:0000256" key="1">
    <source>
        <dbReference type="ARBA" id="ARBA00011764"/>
    </source>
</evidence>
<dbReference type="Proteomes" id="UP000478052">
    <property type="component" value="Unassembled WGS sequence"/>
</dbReference>
<accession>A0A6G0VMC6</accession>
<evidence type="ECO:0000256" key="3">
    <source>
        <dbReference type="ARBA" id="ARBA00023015"/>
    </source>
</evidence>
<keyword evidence="4" id="KW-0804">Transcription</keyword>
<feature type="domain" description="Myb/SANT-like DNA-binding" evidence="6">
    <location>
        <begin position="49"/>
        <end position="94"/>
    </location>
</feature>
<comment type="subunit">
    <text evidence="1">Self-associates forming complexes of several hundred monomers.</text>
</comment>
<keyword evidence="8" id="KW-1185">Reference proteome</keyword>
<dbReference type="InterPro" id="IPR028002">
    <property type="entry name" value="Myb_DNA-bind_5"/>
</dbReference>
<protein>
    <recommendedName>
        <fullName evidence="2">Regulatory protein zeste</fullName>
    </recommendedName>
</protein>
<evidence type="ECO:0000259" key="6">
    <source>
        <dbReference type="Pfam" id="PF13873"/>
    </source>
</evidence>
<gene>
    <name evidence="7" type="ORF">FWK35_00031856</name>
</gene>
<dbReference type="Pfam" id="PF13873">
    <property type="entry name" value="Myb_DNA-bind_5"/>
    <property type="match status" value="1"/>
</dbReference>
<keyword evidence="3" id="KW-0805">Transcription regulation</keyword>
<evidence type="ECO:0000256" key="4">
    <source>
        <dbReference type="ARBA" id="ARBA00023163"/>
    </source>
</evidence>
<evidence type="ECO:0000313" key="7">
    <source>
        <dbReference type="EMBL" id="KAF0695093.1"/>
    </source>
</evidence>
<evidence type="ECO:0000313" key="8">
    <source>
        <dbReference type="Proteomes" id="UP000478052"/>
    </source>
</evidence>